<evidence type="ECO:0000313" key="2">
    <source>
        <dbReference type="Proteomes" id="UP000199134"/>
    </source>
</evidence>
<protein>
    <submittedName>
        <fullName evidence="1">Uncharacterized protein</fullName>
    </submittedName>
</protein>
<dbReference type="AlphaFoldDB" id="A0A1H0GXL5"/>
<sequence length="68" mass="7744">MKYAIIVTKKGEQYGLVPALHITIDNKMIVNENELRLVDADIEDAAQLLGGELMEESEVINYMKKHKK</sequence>
<proteinExistence type="predicted"/>
<accession>A0A1H0GXL5</accession>
<dbReference type="Proteomes" id="UP000199134">
    <property type="component" value="Unassembled WGS sequence"/>
</dbReference>
<name>A0A1H0GXL5_9BACT</name>
<organism evidence="1 2">
    <name type="scientific">Prevotella communis</name>
    <dbReference type="NCBI Taxonomy" id="2913614"/>
    <lineage>
        <taxon>Bacteria</taxon>
        <taxon>Pseudomonadati</taxon>
        <taxon>Bacteroidota</taxon>
        <taxon>Bacteroidia</taxon>
        <taxon>Bacteroidales</taxon>
        <taxon>Prevotellaceae</taxon>
        <taxon>Prevotella</taxon>
    </lineage>
</organism>
<gene>
    <name evidence="1" type="ORF">SAMN04487900_11020</name>
</gene>
<evidence type="ECO:0000313" key="1">
    <source>
        <dbReference type="EMBL" id="SDO11542.1"/>
    </source>
</evidence>
<comment type="caution">
    <text evidence="1">The sequence shown here is derived from an EMBL/GenBank/DDBJ whole genome shotgun (WGS) entry which is preliminary data.</text>
</comment>
<dbReference type="EMBL" id="FNIW01000010">
    <property type="protein sequence ID" value="SDO11542.1"/>
    <property type="molecule type" value="Genomic_DNA"/>
</dbReference>
<dbReference type="RefSeq" id="WP_091853488.1">
    <property type="nucleotide sequence ID" value="NZ_FNIW01000010.1"/>
</dbReference>
<reference evidence="2" key="1">
    <citation type="submission" date="2016-10" db="EMBL/GenBank/DDBJ databases">
        <authorList>
            <person name="de Groot N.N."/>
        </authorList>
    </citation>
    <scope>NUCLEOTIDE SEQUENCE [LARGE SCALE GENOMIC DNA]</scope>
    <source>
        <strain evidence="2">BP1-145</strain>
    </source>
</reference>